<keyword evidence="9" id="KW-1185">Reference proteome</keyword>
<dbReference type="InterPro" id="IPR051461">
    <property type="entry name" value="UPF0750_membrane"/>
</dbReference>
<dbReference type="AlphaFoldDB" id="A0A7J5TVZ9"/>
<dbReference type="CDD" id="cd16380">
    <property type="entry name" value="YitT_C"/>
    <property type="match status" value="1"/>
</dbReference>
<feature type="transmembrane region" description="Helical" evidence="6">
    <location>
        <begin position="77"/>
        <end position="98"/>
    </location>
</feature>
<evidence type="ECO:0000256" key="1">
    <source>
        <dbReference type="ARBA" id="ARBA00004651"/>
    </source>
</evidence>
<dbReference type="Pfam" id="PF02588">
    <property type="entry name" value="YitT_membrane"/>
    <property type="match status" value="1"/>
</dbReference>
<feature type="transmembrane region" description="Helical" evidence="6">
    <location>
        <begin position="49"/>
        <end position="70"/>
    </location>
</feature>
<dbReference type="Proteomes" id="UP000488299">
    <property type="component" value="Unassembled WGS sequence"/>
</dbReference>
<dbReference type="EMBL" id="WELI01000007">
    <property type="protein sequence ID" value="KAB7728630.1"/>
    <property type="molecule type" value="Genomic_DNA"/>
</dbReference>
<dbReference type="PANTHER" id="PTHR33545">
    <property type="entry name" value="UPF0750 MEMBRANE PROTEIN YITT-RELATED"/>
    <property type="match status" value="1"/>
</dbReference>
<feature type="transmembrane region" description="Helical" evidence="6">
    <location>
        <begin position="144"/>
        <end position="165"/>
    </location>
</feature>
<proteinExistence type="predicted"/>
<reference evidence="8 9" key="1">
    <citation type="submission" date="2019-10" db="EMBL/GenBank/DDBJ databases">
        <title>Rudanella paleaurantiibacter sp. nov., isolated from sludge.</title>
        <authorList>
            <person name="Xu S.Q."/>
        </authorList>
    </citation>
    <scope>NUCLEOTIDE SEQUENCE [LARGE SCALE GENOMIC DNA]</scope>
    <source>
        <strain evidence="8 9">HX-22-17</strain>
    </source>
</reference>
<dbReference type="Pfam" id="PF10035">
    <property type="entry name" value="DUF2179"/>
    <property type="match status" value="1"/>
</dbReference>
<dbReference type="InterPro" id="IPR015867">
    <property type="entry name" value="N-reg_PII/ATP_PRibTrfase_C"/>
</dbReference>
<evidence type="ECO:0000256" key="5">
    <source>
        <dbReference type="ARBA" id="ARBA00023136"/>
    </source>
</evidence>
<feature type="transmembrane region" description="Helical" evidence="6">
    <location>
        <begin position="104"/>
        <end position="123"/>
    </location>
</feature>
<dbReference type="PANTHER" id="PTHR33545:SF3">
    <property type="entry name" value="UPF0750 MEMBRANE PROTEIN YQFU"/>
    <property type="match status" value="1"/>
</dbReference>
<name>A0A7J5TVZ9_9BACT</name>
<evidence type="ECO:0000259" key="7">
    <source>
        <dbReference type="Pfam" id="PF10035"/>
    </source>
</evidence>
<comment type="caution">
    <text evidence="8">The sequence shown here is derived from an EMBL/GenBank/DDBJ whole genome shotgun (WGS) entry which is preliminary data.</text>
</comment>
<evidence type="ECO:0000256" key="3">
    <source>
        <dbReference type="ARBA" id="ARBA00022692"/>
    </source>
</evidence>
<sequence>MSQTKVYIKDTVLIIAGIFSVAMGLKGFLLSSHFIDGGVTGISMLIANLTGWSLSVMLPLFNLPFLILGYYQIGRSFAIKSALGITGLALCIAVVPFPDVTPDLLLTAIFGGVFIGAGIGLAMRGGAVLDGTEAAALLLSRRSSLLRVGDIILVINVFIFGAAAFSLGVDVALYSMITYFGASKAIDFLVHGIEEHTAVLIVSDHAETVRLMLTEELGKGVTVLKGQKGYGKRGHHREATDVLYTVVTRLELSRLRDAVELIDPNVFMIQHGIDDARGGLVKGRPLH</sequence>
<dbReference type="PIRSF" id="PIRSF006483">
    <property type="entry name" value="Membrane_protein_YitT"/>
    <property type="match status" value="1"/>
</dbReference>
<keyword evidence="4 6" id="KW-1133">Transmembrane helix</keyword>
<keyword evidence="5 6" id="KW-0472">Membrane</keyword>
<protein>
    <submittedName>
        <fullName evidence="8">DUF2179 domain-containing protein</fullName>
    </submittedName>
</protein>
<dbReference type="RefSeq" id="WP_152125525.1">
    <property type="nucleotide sequence ID" value="NZ_WELI01000007.1"/>
</dbReference>
<feature type="domain" description="DUF2179" evidence="7">
    <location>
        <begin position="220"/>
        <end position="278"/>
    </location>
</feature>
<gene>
    <name evidence="8" type="ORF">F5984_17465</name>
</gene>
<evidence type="ECO:0000256" key="6">
    <source>
        <dbReference type="SAM" id="Phobius"/>
    </source>
</evidence>
<dbReference type="InterPro" id="IPR019264">
    <property type="entry name" value="DUF2179"/>
</dbReference>
<dbReference type="Gene3D" id="3.30.70.120">
    <property type="match status" value="1"/>
</dbReference>
<keyword evidence="3 6" id="KW-0812">Transmembrane</keyword>
<evidence type="ECO:0000313" key="8">
    <source>
        <dbReference type="EMBL" id="KAB7728630.1"/>
    </source>
</evidence>
<evidence type="ECO:0000313" key="9">
    <source>
        <dbReference type="Proteomes" id="UP000488299"/>
    </source>
</evidence>
<organism evidence="8 9">
    <name type="scientific">Rudanella paleaurantiibacter</name>
    <dbReference type="NCBI Taxonomy" id="2614655"/>
    <lineage>
        <taxon>Bacteria</taxon>
        <taxon>Pseudomonadati</taxon>
        <taxon>Bacteroidota</taxon>
        <taxon>Cytophagia</taxon>
        <taxon>Cytophagales</taxon>
        <taxon>Cytophagaceae</taxon>
        <taxon>Rudanella</taxon>
    </lineage>
</organism>
<comment type="subcellular location">
    <subcellularLocation>
        <location evidence="1">Cell membrane</location>
        <topology evidence="1">Multi-pass membrane protein</topology>
    </subcellularLocation>
</comment>
<keyword evidence="2" id="KW-1003">Cell membrane</keyword>
<feature type="transmembrane region" description="Helical" evidence="6">
    <location>
        <begin position="12"/>
        <end position="29"/>
    </location>
</feature>
<dbReference type="GO" id="GO:0005886">
    <property type="term" value="C:plasma membrane"/>
    <property type="evidence" value="ECO:0007669"/>
    <property type="project" value="UniProtKB-SubCell"/>
</dbReference>
<evidence type="ECO:0000256" key="4">
    <source>
        <dbReference type="ARBA" id="ARBA00022989"/>
    </source>
</evidence>
<dbReference type="InterPro" id="IPR003740">
    <property type="entry name" value="YitT"/>
</dbReference>
<accession>A0A7J5TVZ9</accession>
<evidence type="ECO:0000256" key="2">
    <source>
        <dbReference type="ARBA" id="ARBA00022475"/>
    </source>
</evidence>